<dbReference type="InterPro" id="IPR013785">
    <property type="entry name" value="Aldolase_TIM"/>
</dbReference>
<sequence length="215" mass="22651">MNPNTPPNRCRIVLIAPPSVQPGDVEAALAGGDVASLILPAEGTDEVSFQNFAEKVAAAAREAGVAVVVAGDTRVAGRIQADGIHVEGKKAALAEAVEHYQERMMVGVGGAKTRDDALELGEERPDYIFFGRFGYDNKPEPHSRNLSLGQWWAEMIEIPCIVMAGSELASVEAVAATGVEFVALSSAVFGEGIDPREAVARANALLDETAPHFEG</sequence>
<evidence type="ECO:0000256" key="2">
    <source>
        <dbReference type="ARBA" id="ARBA00022977"/>
    </source>
</evidence>
<evidence type="ECO:0000313" key="4">
    <source>
        <dbReference type="EMBL" id="MBB4650668.1"/>
    </source>
</evidence>
<reference evidence="4 5" key="1">
    <citation type="submission" date="2020-08" db="EMBL/GenBank/DDBJ databases">
        <title>Genomic Encyclopedia of Type Strains, Phase IV (KMG-IV): sequencing the most valuable type-strain genomes for metagenomic binning, comparative biology and taxonomic classification.</title>
        <authorList>
            <person name="Goeker M."/>
        </authorList>
    </citation>
    <scope>NUCLEOTIDE SEQUENCE [LARGE SCALE GENOMIC DNA]</scope>
    <source>
        <strain evidence="4 5">DSM 7050</strain>
    </source>
</reference>
<keyword evidence="4" id="KW-0808">Transferase</keyword>
<dbReference type="Proteomes" id="UP000539538">
    <property type="component" value="Unassembled WGS sequence"/>
</dbReference>
<comment type="pathway">
    <text evidence="1">Cofactor biosynthesis; thiamine diphosphate biosynthesis.</text>
</comment>
<evidence type="ECO:0000259" key="3">
    <source>
        <dbReference type="Pfam" id="PF02581"/>
    </source>
</evidence>
<dbReference type="Gene3D" id="3.20.20.70">
    <property type="entry name" value="Aldolase class I"/>
    <property type="match status" value="1"/>
</dbReference>
<evidence type="ECO:0000256" key="1">
    <source>
        <dbReference type="ARBA" id="ARBA00004948"/>
    </source>
</evidence>
<proteinExistence type="predicted"/>
<protein>
    <submittedName>
        <fullName evidence="4">Thiamine-phosphate pyrophosphorylase</fullName>
        <ecNumber evidence="4">2.5.1.3</ecNumber>
    </submittedName>
</protein>
<name>A0ABR6L213_9HYPH</name>
<feature type="domain" description="Thiamine phosphate synthase/TenI" evidence="3">
    <location>
        <begin position="25"/>
        <end position="188"/>
    </location>
</feature>
<dbReference type="CDD" id="cd00564">
    <property type="entry name" value="TMP_TenI"/>
    <property type="match status" value="1"/>
</dbReference>
<dbReference type="SUPFAM" id="SSF51391">
    <property type="entry name" value="Thiamin phosphate synthase"/>
    <property type="match status" value="1"/>
</dbReference>
<dbReference type="GO" id="GO:0004789">
    <property type="term" value="F:thiamine-phosphate diphosphorylase activity"/>
    <property type="evidence" value="ECO:0007669"/>
    <property type="project" value="UniProtKB-EC"/>
</dbReference>
<dbReference type="InterPro" id="IPR036206">
    <property type="entry name" value="ThiamineP_synth_sf"/>
</dbReference>
<dbReference type="PANTHER" id="PTHR20857">
    <property type="entry name" value="THIAMINE-PHOSPHATE PYROPHOSPHORYLASE"/>
    <property type="match status" value="1"/>
</dbReference>
<dbReference type="NCBIfam" id="NF005080">
    <property type="entry name" value="PRK06512.1"/>
    <property type="match status" value="1"/>
</dbReference>
<keyword evidence="5" id="KW-1185">Reference proteome</keyword>
<dbReference type="EC" id="2.5.1.3" evidence="4"/>
<dbReference type="EMBL" id="JACHOT010000002">
    <property type="protein sequence ID" value="MBB4650668.1"/>
    <property type="molecule type" value="Genomic_DNA"/>
</dbReference>
<organism evidence="4 5">
    <name type="scientific">Aminobacter niigataensis</name>
    <dbReference type="NCBI Taxonomy" id="83265"/>
    <lineage>
        <taxon>Bacteria</taxon>
        <taxon>Pseudomonadati</taxon>
        <taxon>Pseudomonadota</taxon>
        <taxon>Alphaproteobacteria</taxon>
        <taxon>Hyphomicrobiales</taxon>
        <taxon>Phyllobacteriaceae</taxon>
        <taxon>Aminobacter</taxon>
    </lineage>
</organism>
<evidence type="ECO:0000313" key="5">
    <source>
        <dbReference type="Proteomes" id="UP000539538"/>
    </source>
</evidence>
<comment type="caution">
    <text evidence="4">The sequence shown here is derived from an EMBL/GenBank/DDBJ whole genome shotgun (WGS) entry which is preliminary data.</text>
</comment>
<dbReference type="InterPro" id="IPR022998">
    <property type="entry name" value="ThiamineP_synth_TenI"/>
</dbReference>
<keyword evidence="2" id="KW-0784">Thiamine biosynthesis</keyword>
<dbReference type="Pfam" id="PF02581">
    <property type="entry name" value="TMP-TENI"/>
    <property type="match status" value="1"/>
</dbReference>
<gene>
    <name evidence="4" type="ORF">GGQ99_002423</name>
</gene>
<dbReference type="RefSeq" id="WP_183262706.1">
    <property type="nucleotide sequence ID" value="NZ_BAAAVZ010000002.1"/>
</dbReference>
<dbReference type="PANTHER" id="PTHR20857:SF15">
    <property type="entry name" value="THIAMINE-PHOSPHATE SYNTHASE"/>
    <property type="match status" value="1"/>
</dbReference>
<accession>A0ABR6L213</accession>